<feature type="coiled-coil region" evidence="7">
    <location>
        <begin position="93"/>
        <end position="165"/>
    </location>
</feature>
<keyword evidence="6" id="KW-0206">Cytoskeleton</keyword>
<accession>R4XEG3</accession>
<comment type="similarity">
    <text evidence="2">Belongs to the nudE family.</text>
</comment>
<dbReference type="GO" id="GO:0000776">
    <property type="term" value="C:kinetochore"/>
    <property type="evidence" value="ECO:0007669"/>
    <property type="project" value="TreeGrafter"/>
</dbReference>
<evidence type="ECO:0000256" key="3">
    <source>
        <dbReference type="ARBA" id="ARBA00022490"/>
    </source>
</evidence>
<dbReference type="GO" id="GO:0008017">
    <property type="term" value="F:microtubule binding"/>
    <property type="evidence" value="ECO:0007669"/>
    <property type="project" value="InterPro"/>
</dbReference>
<dbReference type="GO" id="GO:0051642">
    <property type="term" value="P:centrosome localization"/>
    <property type="evidence" value="ECO:0007669"/>
    <property type="project" value="TreeGrafter"/>
</dbReference>
<dbReference type="SUPFAM" id="SSF57997">
    <property type="entry name" value="Tropomyosin"/>
    <property type="match status" value="1"/>
</dbReference>
<organism evidence="9 10">
    <name type="scientific">Taphrina deformans (strain PYCC 5710 / ATCC 11124 / CBS 356.35 / IMI 108563 / JCM 9778 / NBRC 8474)</name>
    <name type="common">Peach leaf curl fungus</name>
    <name type="synonym">Lalaria deformans</name>
    <dbReference type="NCBI Taxonomy" id="1097556"/>
    <lineage>
        <taxon>Eukaryota</taxon>
        <taxon>Fungi</taxon>
        <taxon>Dikarya</taxon>
        <taxon>Ascomycota</taxon>
        <taxon>Taphrinomycotina</taxon>
        <taxon>Taphrinomycetes</taxon>
        <taxon>Taphrinales</taxon>
        <taxon>Taphrinaceae</taxon>
        <taxon>Taphrina</taxon>
    </lineage>
</organism>
<evidence type="ECO:0000313" key="10">
    <source>
        <dbReference type="Proteomes" id="UP000013776"/>
    </source>
</evidence>
<reference evidence="9 10" key="1">
    <citation type="journal article" date="2013" name="MBio">
        <title>Genome sequencing of the plant pathogen Taphrina deformans, the causal agent of peach leaf curl.</title>
        <authorList>
            <person name="Cisse O.H."/>
            <person name="Almeida J.M.G.C.F."/>
            <person name="Fonseca A."/>
            <person name="Kumar A.A."/>
            <person name="Salojaervi J."/>
            <person name="Overmyer K."/>
            <person name="Hauser P.M."/>
            <person name="Pagni M."/>
        </authorList>
    </citation>
    <scope>NUCLEOTIDE SEQUENCE [LARGE SCALE GENOMIC DNA]</scope>
    <source>
        <strain evidence="10">PYCC 5710 / ATCC 11124 / CBS 356.35 / IMI 108563 / JCM 9778 / NBRC 8474</strain>
    </source>
</reference>
<feature type="coiled-coil region" evidence="7">
    <location>
        <begin position="1"/>
        <end position="67"/>
    </location>
</feature>
<evidence type="ECO:0000313" key="9">
    <source>
        <dbReference type="EMBL" id="CCG82866.1"/>
    </source>
</evidence>
<dbReference type="STRING" id="1097556.R4XEG3"/>
<keyword evidence="3" id="KW-0963">Cytoplasm</keyword>
<proteinExistence type="inferred from homology"/>
<keyword evidence="10" id="KW-1185">Reference proteome</keyword>
<keyword evidence="5 7" id="KW-0175">Coiled coil</keyword>
<dbReference type="InterPro" id="IPR033494">
    <property type="entry name" value="NUDE"/>
</dbReference>
<dbReference type="GO" id="GO:0007059">
    <property type="term" value="P:chromosome segregation"/>
    <property type="evidence" value="ECO:0007669"/>
    <property type="project" value="TreeGrafter"/>
</dbReference>
<dbReference type="eggNOG" id="KOG1853">
    <property type="taxonomic scope" value="Eukaryota"/>
</dbReference>
<name>R4XEG3_TAPDE</name>
<dbReference type="GO" id="GO:0005871">
    <property type="term" value="C:kinesin complex"/>
    <property type="evidence" value="ECO:0007669"/>
    <property type="project" value="TreeGrafter"/>
</dbReference>
<dbReference type="PANTHER" id="PTHR10921">
    <property type="entry name" value="NUCLEAR DISTRIBUTION PROTEIN NUDE HOMOLOG 1"/>
    <property type="match status" value="1"/>
</dbReference>
<evidence type="ECO:0000259" key="8">
    <source>
        <dbReference type="Pfam" id="PF04880"/>
    </source>
</evidence>
<dbReference type="GO" id="GO:0047496">
    <property type="term" value="P:vesicle transport along microtubule"/>
    <property type="evidence" value="ECO:0007669"/>
    <property type="project" value="TreeGrafter"/>
</dbReference>
<comment type="caution">
    <text evidence="9">The sequence shown here is derived from an EMBL/GenBank/DDBJ whole genome shotgun (WGS) entry which is preliminary data.</text>
</comment>
<dbReference type="Pfam" id="PF04880">
    <property type="entry name" value="NUDE_C"/>
    <property type="match status" value="1"/>
</dbReference>
<comment type="subcellular location">
    <subcellularLocation>
        <location evidence="1">Cytoplasm</location>
        <location evidence="1">Cytoskeleton</location>
    </subcellularLocation>
</comment>
<evidence type="ECO:0000256" key="6">
    <source>
        <dbReference type="ARBA" id="ARBA00023212"/>
    </source>
</evidence>
<evidence type="ECO:0000256" key="7">
    <source>
        <dbReference type="SAM" id="Coils"/>
    </source>
</evidence>
<dbReference type="GO" id="GO:0000132">
    <property type="term" value="P:establishment of mitotic spindle orientation"/>
    <property type="evidence" value="ECO:0007669"/>
    <property type="project" value="TreeGrafter"/>
</dbReference>
<dbReference type="GO" id="GO:0005874">
    <property type="term" value="C:microtubule"/>
    <property type="evidence" value="ECO:0007669"/>
    <property type="project" value="UniProtKB-KW"/>
</dbReference>
<evidence type="ECO:0000256" key="4">
    <source>
        <dbReference type="ARBA" id="ARBA00022701"/>
    </source>
</evidence>
<dbReference type="AlphaFoldDB" id="R4XEG3"/>
<gene>
    <name evidence="9" type="ORF">TAPDE_002984</name>
</gene>
<dbReference type="EMBL" id="CAHR02000107">
    <property type="protein sequence ID" value="CCG82866.1"/>
    <property type="molecule type" value="Genomic_DNA"/>
</dbReference>
<dbReference type="Gene3D" id="6.10.250.1080">
    <property type="match status" value="1"/>
</dbReference>
<evidence type="ECO:0000256" key="5">
    <source>
        <dbReference type="ARBA" id="ARBA00023054"/>
    </source>
</evidence>
<dbReference type="GO" id="GO:0007020">
    <property type="term" value="P:microtubule nucleation"/>
    <property type="evidence" value="ECO:0007669"/>
    <property type="project" value="TreeGrafter"/>
</dbReference>
<evidence type="ECO:0000256" key="2">
    <source>
        <dbReference type="ARBA" id="ARBA00007429"/>
    </source>
</evidence>
<sequence length="170" mass="19971">MDAKDAEIARLREELDKAQHEVDEVLESTKDIEIQLEQDIALAEQQLQKARRRNDDLVYDLTKYKERFAQAQNDHEKEVSAIQRELKITKKSYLEVRDRLREEESKHDDLERQERIVTTSYQDLENKYHAALEKNAVLESELEGAETSSVECQRLKDEVRDLEAELTVKG</sequence>
<evidence type="ECO:0000256" key="1">
    <source>
        <dbReference type="ARBA" id="ARBA00004245"/>
    </source>
</evidence>
<protein>
    <submittedName>
        <fullName evidence="9">Nuclear distribution protein nudE homolog 1</fullName>
    </submittedName>
</protein>
<dbReference type="Proteomes" id="UP000013776">
    <property type="component" value="Unassembled WGS sequence"/>
</dbReference>
<feature type="domain" description="NUDE" evidence="8">
    <location>
        <begin position="120"/>
        <end position="168"/>
    </location>
</feature>
<dbReference type="PANTHER" id="PTHR10921:SF1">
    <property type="entry name" value="NUCLEAR DISTRIBUTION PROTEIN NUDE HOMOLOG"/>
    <property type="match status" value="1"/>
</dbReference>
<dbReference type="InterPro" id="IPR006964">
    <property type="entry name" value="NUDE_dom"/>
</dbReference>
<dbReference type="OrthoDB" id="5877028at2759"/>
<keyword evidence="4" id="KW-0493">Microtubule</keyword>